<protein>
    <recommendedName>
        <fullName evidence="2">Peptidase S9 prolyl oligopeptidase catalytic domain-containing protein</fullName>
    </recommendedName>
</protein>
<evidence type="ECO:0000259" key="2">
    <source>
        <dbReference type="Pfam" id="PF00326"/>
    </source>
</evidence>
<dbReference type="InterPro" id="IPR050955">
    <property type="entry name" value="Plant_Biomass_Hydrol_Est"/>
</dbReference>
<dbReference type="Gene3D" id="3.40.50.1820">
    <property type="entry name" value="alpha/beta hydrolase"/>
    <property type="match status" value="1"/>
</dbReference>
<keyword evidence="1" id="KW-0732">Signal</keyword>
<evidence type="ECO:0000313" key="3">
    <source>
        <dbReference type="EMBL" id="USP80837.1"/>
    </source>
</evidence>
<dbReference type="Pfam" id="PF00326">
    <property type="entry name" value="Peptidase_S9"/>
    <property type="match status" value="1"/>
</dbReference>
<evidence type="ECO:0000313" key="4">
    <source>
        <dbReference type="Proteomes" id="UP001056012"/>
    </source>
</evidence>
<name>A0A9Q8ZF35_CURCL</name>
<dbReference type="Proteomes" id="UP001056012">
    <property type="component" value="Chromosome 6"/>
</dbReference>
<organism evidence="3 4">
    <name type="scientific">Curvularia clavata</name>
    <dbReference type="NCBI Taxonomy" id="95742"/>
    <lineage>
        <taxon>Eukaryota</taxon>
        <taxon>Fungi</taxon>
        <taxon>Dikarya</taxon>
        <taxon>Ascomycota</taxon>
        <taxon>Pezizomycotina</taxon>
        <taxon>Dothideomycetes</taxon>
        <taxon>Pleosporomycetidae</taxon>
        <taxon>Pleosporales</taxon>
        <taxon>Pleosporineae</taxon>
        <taxon>Pleosporaceae</taxon>
        <taxon>Curvularia</taxon>
    </lineage>
</organism>
<reference evidence="3" key="1">
    <citation type="submission" date="2021-12" db="EMBL/GenBank/DDBJ databases">
        <title>Curvularia clavata genome.</title>
        <authorList>
            <person name="Cao Y."/>
        </authorList>
    </citation>
    <scope>NUCLEOTIDE SEQUENCE</scope>
    <source>
        <strain evidence="3">Yc1106</strain>
    </source>
</reference>
<evidence type="ECO:0000256" key="1">
    <source>
        <dbReference type="ARBA" id="ARBA00022729"/>
    </source>
</evidence>
<dbReference type="PANTHER" id="PTHR43037">
    <property type="entry name" value="UNNAMED PRODUCT-RELATED"/>
    <property type="match status" value="1"/>
</dbReference>
<dbReference type="SUPFAM" id="SSF53474">
    <property type="entry name" value="alpha/beta-Hydrolases"/>
    <property type="match status" value="1"/>
</dbReference>
<dbReference type="GO" id="GO:0008236">
    <property type="term" value="F:serine-type peptidase activity"/>
    <property type="evidence" value="ECO:0007669"/>
    <property type="project" value="InterPro"/>
</dbReference>
<dbReference type="AlphaFoldDB" id="A0A9Q8ZF35"/>
<feature type="domain" description="Peptidase S9 prolyl oligopeptidase catalytic" evidence="2">
    <location>
        <begin position="504"/>
        <end position="656"/>
    </location>
</feature>
<dbReference type="InterPro" id="IPR001375">
    <property type="entry name" value="Peptidase_S9_cat"/>
</dbReference>
<dbReference type="VEuPathDB" id="FungiDB:yc1106_08111"/>
<accession>A0A9Q8ZF35</accession>
<keyword evidence="4" id="KW-1185">Reference proteome</keyword>
<dbReference type="GO" id="GO:0006508">
    <property type="term" value="P:proteolysis"/>
    <property type="evidence" value="ECO:0007669"/>
    <property type="project" value="InterPro"/>
</dbReference>
<gene>
    <name evidence="3" type="ORF">yc1106_08111</name>
</gene>
<sequence length="983" mass="107764">MTTTKLRQPSLTDAASNIGVCWYSVSAEVPGVAKNKRNKSKDGEEQGEPIVVLSGLECTELVQQSRHVESAVVTDFAMSAAVLAAVVTSHSSPRWSFAVLQQYMACSRALPDRDQRHATWGADPLEHIGGFRSLSYDPEAVFRSALPANGTTSWSINTARQTVVTPNSANVSLSIGYTNVDWNFLKLIYGWAAVQYQAWVRGEIVVGGNATQHVILHTDSILEYRIDNKHYFGGDFYSYRNAPPVLHLTPGSHRIDIRLIRDVRAFGGIREPTIDVVVDVRQVTGSLELAKPGILVSDVVNGRPASPIGSVHLRNSGQKDIEVISIQHSNTHSQATFTQPDVIGQISFQVEGGNTDQREPISVDLYQPFPITIVAGQTKPMAFNISLAADNASTVEYDIIYKIADSPYHLKTRASQSVNHVDRYTPHKLTFLHPGGVVSYAMLRPPAKNASCHSNRSHLPILLQLHGAGVEAENPMVSGALNPVSDLCAWVLFPTGVTSWSGDDWHNWGFADVEAAIAAIPGWIERNNWTGPGVDVDRWIVSGHSNGGQGTWFALTHRPDKVLAAAPISGYTSIQNYVPYEFWQSADPRRKETISASLNSYRHELLMPNARGIPIQQQHGELDDNVPAYNSRLLAQQLHLENANSSYNEVVSCGHWWDGVMTTAPLVGFYYNQTNNEESLPRRLDQFTIVVGDPGDMGSKSGIRVKHLEDPGRYGKVHVQGHTIRTSNVQDLEFDFTLWNESVTIDKQKVGLSGASETSMAANTQISVYKSTDGWRLGSVGKETLPIRRSGRQLGSMAAILRTHGPFIIRHSGSEGASHAALQVSRNLHQYFKADTQIHHSTSQPIPSGSTGNVITLGIASGIPPFQSSFPIFVDESGVTVRDHQDQEHEYRKEASSAAFLRPLEDERLELVLWGADEAGLQQAVRTLPLLTGVGQPDFVVFGRSAKWKGIEGALAMGFFDSNWEITPSSVIDSDFDTHEGGS</sequence>
<dbReference type="PANTHER" id="PTHR43037:SF4">
    <property type="entry name" value="PEPTIDASE S9 PROLYL OLIGOPEPTIDASE CATALYTIC DOMAIN-CONTAINING PROTEIN"/>
    <property type="match status" value="1"/>
</dbReference>
<dbReference type="InterPro" id="IPR029058">
    <property type="entry name" value="AB_hydrolase_fold"/>
</dbReference>
<dbReference type="OrthoDB" id="449091at2759"/>
<dbReference type="EMBL" id="CP089279">
    <property type="protein sequence ID" value="USP80837.1"/>
    <property type="molecule type" value="Genomic_DNA"/>
</dbReference>
<proteinExistence type="predicted"/>